<dbReference type="AlphaFoldDB" id="A0A1G8BPT5"/>
<protein>
    <submittedName>
        <fullName evidence="2">Uncharacterized membrane protein HdeD, DUF308 family</fullName>
    </submittedName>
</protein>
<keyword evidence="1" id="KW-0812">Transmembrane</keyword>
<dbReference type="RefSeq" id="WP_093089375.1">
    <property type="nucleotide sequence ID" value="NZ_FNBE01000021.1"/>
</dbReference>
<feature type="transmembrane region" description="Helical" evidence="1">
    <location>
        <begin position="114"/>
        <end position="133"/>
    </location>
</feature>
<evidence type="ECO:0000256" key="1">
    <source>
        <dbReference type="SAM" id="Phobius"/>
    </source>
</evidence>
<reference evidence="2 3" key="1">
    <citation type="submission" date="2016-10" db="EMBL/GenBank/DDBJ databases">
        <authorList>
            <person name="de Groot N.N."/>
        </authorList>
    </citation>
    <scope>NUCLEOTIDE SEQUENCE [LARGE SCALE GENOMIC DNA]</scope>
    <source>
        <strain evidence="2 3">CGMCC 4.3143</strain>
    </source>
</reference>
<dbReference type="Pfam" id="PF03729">
    <property type="entry name" value="DUF308"/>
    <property type="match status" value="2"/>
</dbReference>
<feature type="transmembrane region" description="Helical" evidence="1">
    <location>
        <begin position="171"/>
        <end position="193"/>
    </location>
</feature>
<feature type="transmembrane region" description="Helical" evidence="1">
    <location>
        <begin position="145"/>
        <end position="165"/>
    </location>
</feature>
<accession>A0A1G8BPT5</accession>
<dbReference type="OrthoDB" id="3690476at2"/>
<dbReference type="PANTHER" id="PTHR34989">
    <property type="entry name" value="PROTEIN HDED"/>
    <property type="match status" value="1"/>
</dbReference>
<organism evidence="2 3">
    <name type="scientific">Pseudonocardia oroxyli</name>
    <dbReference type="NCBI Taxonomy" id="366584"/>
    <lineage>
        <taxon>Bacteria</taxon>
        <taxon>Bacillati</taxon>
        <taxon>Actinomycetota</taxon>
        <taxon>Actinomycetes</taxon>
        <taxon>Pseudonocardiales</taxon>
        <taxon>Pseudonocardiaceae</taxon>
        <taxon>Pseudonocardia</taxon>
    </lineage>
</organism>
<sequence>MTETSATPPADTPPGDSPIASELKDMAKTAWWLVLLRAVLLVIWGVLVLAAPGIALQALIIVFGVYAIMDGVTAVYLGIKARGTEPSWGWIVAQGVISVLAGIIALVWPAATALSLLFVVAFWAIVLGVSTIAEGIRSRRTDDRWGWTLAKGALDVIFGVLLLVWPASGILALLWLVGIFALAGGIVLAVLAFRVRSLATSA</sequence>
<evidence type="ECO:0000313" key="3">
    <source>
        <dbReference type="Proteomes" id="UP000198967"/>
    </source>
</evidence>
<keyword evidence="1" id="KW-1133">Transmembrane helix</keyword>
<dbReference type="STRING" id="366584.SAMN05216377_12190"/>
<keyword evidence="3" id="KW-1185">Reference proteome</keyword>
<feature type="transmembrane region" description="Helical" evidence="1">
    <location>
        <begin position="30"/>
        <end position="50"/>
    </location>
</feature>
<dbReference type="Proteomes" id="UP000198967">
    <property type="component" value="Unassembled WGS sequence"/>
</dbReference>
<dbReference type="GO" id="GO:0005886">
    <property type="term" value="C:plasma membrane"/>
    <property type="evidence" value="ECO:0007669"/>
    <property type="project" value="TreeGrafter"/>
</dbReference>
<dbReference type="InterPro" id="IPR052712">
    <property type="entry name" value="Acid_resist_chaperone_HdeD"/>
</dbReference>
<feature type="transmembrane region" description="Helical" evidence="1">
    <location>
        <begin position="56"/>
        <end position="79"/>
    </location>
</feature>
<dbReference type="PANTHER" id="PTHR34989:SF1">
    <property type="entry name" value="PROTEIN HDED"/>
    <property type="match status" value="1"/>
</dbReference>
<feature type="transmembrane region" description="Helical" evidence="1">
    <location>
        <begin position="88"/>
        <end position="108"/>
    </location>
</feature>
<dbReference type="InterPro" id="IPR005325">
    <property type="entry name" value="DUF308_memb"/>
</dbReference>
<proteinExistence type="predicted"/>
<gene>
    <name evidence="2" type="ORF">SAMN05216377_12190</name>
</gene>
<keyword evidence="1" id="KW-0472">Membrane</keyword>
<dbReference type="EMBL" id="FNBE01000021">
    <property type="protein sequence ID" value="SDH35202.1"/>
    <property type="molecule type" value="Genomic_DNA"/>
</dbReference>
<evidence type="ECO:0000313" key="2">
    <source>
        <dbReference type="EMBL" id="SDH35202.1"/>
    </source>
</evidence>
<name>A0A1G8BPT5_PSEOR</name>